<evidence type="ECO:0000256" key="7">
    <source>
        <dbReference type="PIRSR" id="PIRSR006809-1"/>
    </source>
</evidence>
<dbReference type="Proteomes" id="UP000292298">
    <property type="component" value="Unassembled WGS sequence"/>
</dbReference>
<dbReference type="EMBL" id="SHLI01000001">
    <property type="protein sequence ID" value="RZU98956.1"/>
    <property type="molecule type" value="Genomic_DNA"/>
</dbReference>
<sequence length="427" mass="46937">MLVQVDDGVVDAEEALREFDALARSAGADVVATQTGRRRSPDPRTYLGSGKVDELRELMQAHGADLVLINHALSPVQERNLEHALQCRVLDRTGLILDIFAQRARSHEGKLQVELAQLRHLASRLVRGWSHLERQKGGIGLRGPGETQLELDRRMLGTRIRQLEKGLGRVRQQRDQGRKARRRRDLPAVSLVGYTNAGKSTLFNRVAESGVYVADQLFATLDTTLRRIELAGGEAAVIADTVGFIRDLPPQLVAAFRSTLEEVVEAELLVHVIDAADPGREDNAREVESVLEALGADEVPQLRVYNKIDARGLSPRIDRDDEGQPVAVWLSAASGAGMDLLLQAIAERVSGEQARGVIELGPAEGRLRARFYELGDVISERITDRGMIRLTVELPARELAKLYRHEGLDAELIPLTDANLPVGAVAH</sequence>
<dbReference type="Pfam" id="PF19275">
    <property type="entry name" value="HflX_C"/>
    <property type="match status" value="1"/>
</dbReference>
<dbReference type="GO" id="GO:0003924">
    <property type="term" value="F:GTPase activity"/>
    <property type="evidence" value="ECO:0007669"/>
    <property type="project" value="UniProtKB-UniRule"/>
</dbReference>
<dbReference type="GO" id="GO:0005525">
    <property type="term" value="F:GTP binding"/>
    <property type="evidence" value="ECO:0007669"/>
    <property type="project" value="UniProtKB-UniRule"/>
</dbReference>
<feature type="binding site" evidence="8">
    <location>
        <position position="200"/>
    </location>
    <ligand>
        <name>Mg(2+)</name>
        <dbReference type="ChEBI" id="CHEBI:18420"/>
    </ligand>
</feature>
<keyword evidence="4 8" id="KW-0460">Magnesium</keyword>
<proteinExistence type="inferred from homology"/>
<dbReference type="Pfam" id="PF01926">
    <property type="entry name" value="MMR_HSR1"/>
    <property type="match status" value="1"/>
</dbReference>
<dbReference type="PANTHER" id="PTHR10229">
    <property type="entry name" value="GTP-BINDING PROTEIN HFLX"/>
    <property type="match status" value="1"/>
</dbReference>
<dbReference type="GO" id="GO:0046872">
    <property type="term" value="F:metal ion binding"/>
    <property type="evidence" value="ECO:0007669"/>
    <property type="project" value="UniProtKB-KW"/>
</dbReference>
<comment type="similarity">
    <text evidence="6">Belongs to the TRAFAC class OBG-HflX-like GTPase superfamily. HflX GTPase family.</text>
</comment>
<dbReference type="PRINTS" id="PR00326">
    <property type="entry name" value="GTP1OBG"/>
</dbReference>
<protein>
    <recommendedName>
        <fullName evidence="6">GTPase HflX</fullName>
    </recommendedName>
    <alternativeName>
        <fullName evidence="6">GTP-binding protein HflX</fullName>
    </alternativeName>
</protein>
<keyword evidence="3 6" id="KW-0547">Nucleotide-binding</keyword>
<dbReference type="PIRSF" id="PIRSF006809">
    <property type="entry name" value="GTP-binding_hflX_prd"/>
    <property type="match status" value="1"/>
</dbReference>
<dbReference type="NCBIfam" id="TIGR03156">
    <property type="entry name" value="GTP_HflX"/>
    <property type="match status" value="1"/>
</dbReference>
<evidence type="ECO:0000256" key="6">
    <source>
        <dbReference type="HAMAP-Rule" id="MF_00900"/>
    </source>
</evidence>
<dbReference type="Pfam" id="PF13167">
    <property type="entry name" value="GTP-bdg_N"/>
    <property type="match status" value="1"/>
</dbReference>
<comment type="subunit">
    <text evidence="6">Monomer. Associates with the 50S ribosomal subunit.</text>
</comment>
<dbReference type="AlphaFoldDB" id="A0A4Q8D0U6"/>
<dbReference type="Gene3D" id="3.40.50.11060">
    <property type="entry name" value="GTPase HflX, N-terminal domain"/>
    <property type="match status" value="1"/>
</dbReference>
<dbReference type="InterPro" id="IPR016496">
    <property type="entry name" value="GTPase_HflX"/>
</dbReference>
<organism evidence="10 11">
    <name type="scientific">Spiribacter vilamensis</name>
    <dbReference type="NCBI Taxonomy" id="531306"/>
    <lineage>
        <taxon>Bacteria</taxon>
        <taxon>Pseudomonadati</taxon>
        <taxon>Pseudomonadota</taxon>
        <taxon>Gammaproteobacteria</taxon>
        <taxon>Chromatiales</taxon>
        <taxon>Ectothiorhodospiraceae</taxon>
        <taxon>Spiribacter</taxon>
    </lineage>
</organism>
<evidence type="ECO:0000256" key="1">
    <source>
        <dbReference type="ARBA" id="ARBA00022490"/>
    </source>
</evidence>
<dbReference type="FunFam" id="3.40.50.300:FF:000173">
    <property type="entry name" value="GTPase HflX"/>
    <property type="match status" value="1"/>
</dbReference>
<name>A0A4Q8D0U6_9GAMM</name>
<keyword evidence="5 6" id="KW-0342">GTP-binding</keyword>
<evidence type="ECO:0000256" key="3">
    <source>
        <dbReference type="ARBA" id="ARBA00022741"/>
    </source>
</evidence>
<accession>A0A4Q8D0U6</accession>
<reference evidence="10 11" key="1">
    <citation type="submission" date="2019-02" db="EMBL/GenBank/DDBJ databases">
        <title>Genomic Encyclopedia of Type Strains, Phase IV (KMG-IV): sequencing the most valuable type-strain genomes for metagenomic binning, comparative biology and taxonomic classification.</title>
        <authorList>
            <person name="Goeker M."/>
        </authorList>
    </citation>
    <scope>NUCLEOTIDE SEQUENCE [LARGE SCALE GENOMIC DNA]</scope>
    <source>
        <strain evidence="10 11">DSM 21056</strain>
    </source>
</reference>
<dbReference type="Gene3D" id="3.40.50.300">
    <property type="entry name" value="P-loop containing nucleotide triphosphate hydrolases"/>
    <property type="match status" value="1"/>
</dbReference>
<dbReference type="InterPro" id="IPR032305">
    <property type="entry name" value="GTP-bd_M"/>
</dbReference>
<feature type="binding site" evidence="7">
    <location>
        <begin position="240"/>
        <end position="243"/>
    </location>
    <ligand>
        <name>GTP</name>
        <dbReference type="ChEBI" id="CHEBI:37565"/>
    </ligand>
</feature>
<evidence type="ECO:0000313" key="10">
    <source>
        <dbReference type="EMBL" id="RZU98956.1"/>
    </source>
</evidence>
<keyword evidence="2 8" id="KW-0479">Metal-binding</keyword>
<dbReference type="PROSITE" id="PS51705">
    <property type="entry name" value="G_HFLX"/>
    <property type="match status" value="1"/>
</dbReference>
<dbReference type="Pfam" id="PF16360">
    <property type="entry name" value="GTP-bdg_M"/>
    <property type="match status" value="1"/>
</dbReference>
<dbReference type="SUPFAM" id="SSF52540">
    <property type="entry name" value="P-loop containing nucleoside triphosphate hydrolases"/>
    <property type="match status" value="1"/>
</dbReference>
<keyword evidence="1 6" id="KW-0963">Cytoplasm</keyword>
<dbReference type="InterPro" id="IPR042108">
    <property type="entry name" value="GTPase_HflX_N_sf"/>
</dbReference>
<comment type="function">
    <text evidence="6">GTPase that associates with the 50S ribosomal subunit and may have a role during protein synthesis or ribosome biogenesis.</text>
</comment>
<comment type="caution">
    <text evidence="10">The sequence shown here is derived from an EMBL/GenBank/DDBJ whole genome shotgun (WGS) entry which is preliminary data.</text>
</comment>
<evidence type="ECO:0000259" key="9">
    <source>
        <dbReference type="PROSITE" id="PS51705"/>
    </source>
</evidence>
<dbReference type="InterPro" id="IPR045498">
    <property type="entry name" value="HflX_C"/>
</dbReference>
<feature type="binding site" evidence="7">
    <location>
        <begin position="306"/>
        <end position="309"/>
    </location>
    <ligand>
        <name>GTP</name>
        <dbReference type="ChEBI" id="CHEBI:37565"/>
    </ligand>
</feature>
<evidence type="ECO:0000256" key="4">
    <source>
        <dbReference type="ARBA" id="ARBA00022842"/>
    </source>
</evidence>
<dbReference type="GO" id="GO:0043022">
    <property type="term" value="F:ribosome binding"/>
    <property type="evidence" value="ECO:0007669"/>
    <property type="project" value="TreeGrafter"/>
</dbReference>
<dbReference type="Gene3D" id="6.10.250.2860">
    <property type="match status" value="1"/>
</dbReference>
<evidence type="ECO:0000256" key="8">
    <source>
        <dbReference type="PIRSR" id="PIRSR006809-2"/>
    </source>
</evidence>
<dbReference type="InterPro" id="IPR006073">
    <property type="entry name" value="GTP-bd"/>
</dbReference>
<dbReference type="InterPro" id="IPR027417">
    <property type="entry name" value="P-loop_NTPase"/>
</dbReference>
<gene>
    <name evidence="6" type="primary">hflX</name>
    <name evidence="10" type="ORF">EV698_1231</name>
</gene>
<comment type="subcellular location">
    <subcellularLocation>
        <location evidence="6">Cytoplasm</location>
    </subcellularLocation>
    <text evidence="6">May associate with membranes.</text>
</comment>
<evidence type="ECO:0000256" key="2">
    <source>
        <dbReference type="ARBA" id="ARBA00022723"/>
    </source>
</evidence>
<evidence type="ECO:0000256" key="5">
    <source>
        <dbReference type="ARBA" id="ARBA00023134"/>
    </source>
</evidence>
<keyword evidence="11" id="KW-1185">Reference proteome</keyword>
<dbReference type="NCBIfam" id="NF008280">
    <property type="entry name" value="PRK11058.1"/>
    <property type="match status" value="1"/>
</dbReference>
<dbReference type="CDD" id="cd01878">
    <property type="entry name" value="HflX"/>
    <property type="match status" value="1"/>
</dbReference>
<dbReference type="FunFam" id="3.40.50.11060:FF:000001">
    <property type="entry name" value="GTPase HflX"/>
    <property type="match status" value="1"/>
</dbReference>
<feature type="binding site" evidence="8">
    <location>
        <position position="220"/>
    </location>
    <ligand>
        <name>Mg(2+)</name>
        <dbReference type="ChEBI" id="CHEBI:18420"/>
    </ligand>
</feature>
<feature type="binding site" evidence="7">
    <location>
        <begin position="218"/>
        <end position="222"/>
    </location>
    <ligand>
        <name>GTP</name>
        <dbReference type="ChEBI" id="CHEBI:37565"/>
    </ligand>
</feature>
<dbReference type="InterPro" id="IPR025121">
    <property type="entry name" value="GTPase_HflX_N"/>
</dbReference>
<feature type="binding site" evidence="7">
    <location>
        <begin position="193"/>
        <end position="200"/>
    </location>
    <ligand>
        <name>GTP</name>
        <dbReference type="ChEBI" id="CHEBI:37565"/>
    </ligand>
</feature>
<dbReference type="HAMAP" id="MF_00900">
    <property type="entry name" value="GTPase_HflX"/>
    <property type="match status" value="1"/>
</dbReference>
<dbReference type="GO" id="GO:0005737">
    <property type="term" value="C:cytoplasm"/>
    <property type="evidence" value="ECO:0007669"/>
    <property type="project" value="UniProtKB-SubCell"/>
</dbReference>
<dbReference type="PANTHER" id="PTHR10229:SF0">
    <property type="entry name" value="GTP-BINDING PROTEIN 6-RELATED"/>
    <property type="match status" value="1"/>
</dbReference>
<feature type="domain" description="Hflx-type G" evidence="9">
    <location>
        <begin position="187"/>
        <end position="353"/>
    </location>
</feature>
<evidence type="ECO:0000313" key="11">
    <source>
        <dbReference type="Proteomes" id="UP000292298"/>
    </source>
</evidence>
<comment type="cofactor">
    <cofactor evidence="8">
        <name>Mg(2+)</name>
        <dbReference type="ChEBI" id="CHEBI:18420"/>
    </cofactor>
</comment>
<dbReference type="InterPro" id="IPR030394">
    <property type="entry name" value="G_HFLX_dom"/>
</dbReference>